<proteinExistence type="predicted"/>
<dbReference type="EMBL" id="LAZR01005052">
    <property type="protein sequence ID" value="KKN03284.1"/>
    <property type="molecule type" value="Genomic_DNA"/>
</dbReference>
<organism evidence="1">
    <name type="scientific">marine sediment metagenome</name>
    <dbReference type="NCBI Taxonomy" id="412755"/>
    <lineage>
        <taxon>unclassified sequences</taxon>
        <taxon>metagenomes</taxon>
        <taxon>ecological metagenomes</taxon>
    </lineage>
</organism>
<evidence type="ECO:0000313" key="1">
    <source>
        <dbReference type="EMBL" id="KKN03284.1"/>
    </source>
</evidence>
<sequence>MKKKKRRSWKTTLWKTVPCDSGGEDCWCRMVRAETGTLIVGAGDVDKPFAELVVKEHNELLELKKNGRN</sequence>
<protein>
    <submittedName>
        <fullName evidence="1">Uncharacterized protein</fullName>
    </submittedName>
</protein>
<accession>A0A0F9MC36</accession>
<gene>
    <name evidence="1" type="ORF">LCGC14_1109200</name>
</gene>
<name>A0A0F9MC36_9ZZZZ</name>
<comment type="caution">
    <text evidence="1">The sequence shown here is derived from an EMBL/GenBank/DDBJ whole genome shotgun (WGS) entry which is preliminary data.</text>
</comment>
<reference evidence="1" key="1">
    <citation type="journal article" date="2015" name="Nature">
        <title>Complex archaea that bridge the gap between prokaryotes and eukaryotes.</title>
        <authorList>
            <person name="Spang A."/>
            <person name="Saw J.H."/>
            <person name="Jorgensen S.L."/>
            <person name="Zaremba-Niedzwiedzka K."/>
            <person name="Martijn J."/>
            <person name="Lind A.E."/>
            <person name="van Eijk R."/>
            <person name="Schleper C."/>
            <person name="Guy L."/>
            <person name="Ettema T.J."/>
        </authorList>
    </citation>
    <scope>NUCLEOTIDE SEQUENCE</scope>
</reference>
<dbReference type="AlphaFoldDB" id="A0A0F9MC36"/>